<feature type="domain" description="tRNA-guanine(15) transglycosylase-like" evidence="1">
    <location>
        <begin position="234"/>
        <end position="330"/>
    </location>
</feature>
<comment type="caution">
    <text evidence="2">The sequence shown here is derived from an EMBL/GenBank/DDBJ whole genome shotgun (WGS) entry which is preliminary data.</text>
</comment>
<evidence type="ECO:0000313" key="3">
    <source>
        <dbReference type="Proteomes" id="UP000315496"/>
    </source>
</evidence>
<keyword evidence="3" id="KW-1185">Reference proteome</keyword>
<dbReference type="VEuPathDB" id="GiardiaDB:GMRT_12330"/>
<proteinExistence type="predicted"/>
<dbReference type="InterPro" id="IPR036511">
    <property type="entry name" value="TGT-like_sf"/>
</dbReference>
<dbReference type="AlphaFoldDB" id="A0A4Z1SRL2"/>
<dbReference type="Proteomes" id="UP000315496">
    <property type="component" value="Chromosome 2"/>
</dbReference>
<dbReference type="Pfam" id="PF01702">
    <property type="entry name" value="TGT"/>
    <property type="match status" value="1"/>
</dbReference>
<dbReference type="PANTHER" id="PTHR46064">
    <property type="entry name" value="QUEUINE TRNA-RIBOSYLTRANSFERASE ACCESSORY SUBUNIT 2"/>
    <property type="match status" value="1"/>
</dbReference>
<accession>A0A4Z1SRL2</accession>
<dbReference type="SUPFAM" id="SSF51713">
    <property type="entry name" value="tRNA-guanine transglycosylase"/>
    <property type="match status" value="1"/>
</dbReference>
<dbReference type="InterPro" id="IPR002616">
    <property type="entry name" value="tRNA_ribo_trans-like"/>
</dbReference>
<dbReference type="GO" id="GO:0016740">
    <property type="term" value="F:transferase activity"/>
    <property type="evidence" value="ECO:0007669"/>
    <property type="project" value="UniProtKB-KW"/>
</dbReference>
<reference evidence="2 3" key="1">
    <citation type="submission" date="2019-05" db="EMBL/GenBank/DDBJ databases">
        <title>The compact genome of Giardia muris reveals important steps in the evolution of intestinal protozoan parasites.</title>
        <authorList>
            <person name="Xu F."/>
            <person name="Jimenez-Gonzalez A."/>
            <person name="Einarsson E."/>
            <person name="Astvaldsson A."/>
            <person name="Peirasmaki D."/>
            <person name="Eckmann L."/>
            <person name="Andersson J.O."/>
            <person name="Svard S.G."/>
            <person name="Jerlstrom-Hultqvist J."/>
        </authorList>
    </citation>
    <scope>NUCLEOTIDE SEQUENCE [LARGE SCALE GENOMIC DNA]</scope>
    <source>
        <strain evidence="2 3">Roberts-Thomson</strain>
    </source>
</reference>
<dbReference type="EMBL" id="VDLU01000002">
    <property type="protein sequence ID" value="TNJ28370.1"/>
    <property type="molecule type" value="Genomic_DNA"/>
</dbReference>
<name>A0A4Z1SRL2_GIAMU</name>
<dbReference type="GO" id="GO:0006400">
    <property type="term" value="P:tRNA modification"/>
    <property type="evidence" value="ECO:0007669"/>
    <property type="project" value="InterPro"/>
</dbReference>
<gene>
    <name evidence="2" type="ORF">GMRT_12330</name>
</gene>
<sequence>MRVYLQSILGAVGALPPTTLDLVDPERRLGLYVSVDAETFRAQIQAAGSLASFTGQSDRSFAMGPLLPTAPVQLKSKKNIEATLLSSGQLNSVATPQTFGQLLTECKPELALIPNPVLLPRDLTHTPLKWASLYQHSKALSYWVENLHAPETTLAVGVSMDLVAEYPDQPKKELQEGCFADIKAASAIFTPYPHDLRHLRERFGTSRLVAACGPGLASLLRALSDGATDVITNLVADYAERGIAITLPLSIGSTTAEPPLKQESEAKPDSWCCRVYLSEYSRAKGPLLNGCPCDACKRPLAYLRHLYATHELTGRLLLCIHNTTWLVRLLVTLEERPPNERAVLLRTLLEAIMAQNE</sequence>
<dbReference type="Gene3D" id="3.20.20.105">
    <property type="entry name" value="Queuine tRNA-ribosyltransferase-like"/>
    <property type="match status" value="1"/>
</dbReference>
<organism evidence="2 3">
    <name type="scientific">Giardia muris</name>
    <dbReference type="NCBI Taxonomy" id="5742"/>
    <lineage>
        <taxon>Eukaryota</taxon>
        <taxon>Metamonada</taxon>
        <taxon>Diplomonadida</taxon>
        <taxon>Hexamitidae</taxon>
        <taxon>Giardiinae</taxon>
        <taxon>Giardia</taxon>
    </lineage>
</organism>
<keyword evidence="2" id="KW-0808">Transferase</keyword>
<dbReference type="OrthoDB" id="27601at2759"/>
<dbReference type="PANTHER" id="PTHR46064:SF1">
    <property type="entry name" value="QUEUINE TRNA-RIBOSYLTRANSFERASE ACCESSORY SUBUNIT 2"/>
    <property type="match status" value="1"/>
</dbReference>
<protein>
    <submittedName>
        <fullName evidence="2">Queuine tRNA-ribosyltransferase</fullName>
    </submittedName>
</protein>
<evidence type="ECO:0000259" key="1">
    <source>
        <dbReference type="Pfam" id="PF01702"/>
    </source>
</evidence>
<dbReference type="InterPro" id="IPR050852">
    <property type="entry name" value="Queuine_tRNA-ribosyltrfase"/>
</dbReference>
<evidence type="ECO:0000313" key="2">
    <source>
        <dbReference type="EMBL" id="TNJ28370.1"/>
    </source>
</evidence>